<feature type="compositionally biased region" description="Low complexity" evidence="6">
    <location>
        <begin position="77"/>
        <end position="87"/>
    </location>
</feature>
<dbReference type="PANTHER" id="PTHR33572:SF17">
    <property type="entry name" value="SEXUAL DEVELOPMENT REGULATOR VELC"/>
    <property type="match status" value="1"/>
</dbReference>
<evidence type="ECO:0000256" key="2">
    <source>
        <dbReference type="ARBA" id="ARBA00022969"/>
    </source>
</evidence>
<evidence type="ECO:0000313" key="8">
    <source>
        <dbReference type="EMBL" id="KAK4546536.1"/>
    </source>
</evidence>
<keyword evidence="2" id="KW-0749">Sporulation</keyword>
<dbReference type="Proteomes" id="UP001324427">
    <property type="component" value="Unassembled WGS sequence"/>
</dbReference>
<feature type="compositionally biased region" description="Polar residues" evidence="6">
    <location>
        <begin position="1"/>
        <end position="12"/>
    </location>
</feature>
<feature type="region of interest" description="Disordered" evidence="6">
    <location>
        <begin position="402"/>
        <end position="474"/>
    </location>
</feature>
<evidence type="ECO:0000256" key="3">
    <source>
        <dbReference type="ARBA" id="ARBA00023015"/>
    </source>
</evidence>
<dbReference type="InterPro" id="IPR038491">
    <property type="entry name" value="Velvet_dom_sf"/>
</dbReference>
<feature type="compositionally biased region" description="Polar residues" evidence="6">
    <location>
        <begin position="88"/>
        <end position="106"/>
    </location>
</feature>
<comment type="caution">
    <text evidence="8">The sequence shown here is derived from an EMBL/GenBank/DDBJ whole genome shotgun (WGS) entry which is preliminary data.</text>
</comment>
<dbReference type="Pfam" id="PF11754">
    <property type="entry name" value="Velvet"/>
    <property type="match status" value="2"/>
</dbReference>
<sequence length="474" mass="52176">MAQVQRQPSFPISNFLGRPEHRSLSGPALPPIQTSRATASHQLEGRTLPPIQLAPVRSPHGAGIPPGQSLGKVSTISQLLSQSSPPQTRAQPAPLQQSAYYPQPSNYGGMRLDHRAPEQPIHIQPPGSYGGYPQDHRPQQAYTHPVAPRFDQPHPQRHLQEMYRNEPPSHTRYPSSSEPDRAEYSPAVTCRSSVPSYYDPEPSPRTPIAPTSVPTERPRVNQPLPLEYKLIIRQQPVAARACGFGERDRRVIDPPPILELKITDRKTGHPESDWNAMLALHCTLLSPDGRDDETEVPPQHPEMLSTRRLMGTLVASPYPAKDENGVAGTFFVFPDLSCRSPGKYRLRFNLLRIDPMMMQPGVSSPSVATVTTDVFNVYTAKDFPGMRASSALLKSLRRQGLNVGVKKGSEARKGKGKTKKENSSSEEEDDDSDRSDQERRGSGGTGGTKSTGGVSPKSKPTKQKAKRKRRESGS</sequence>
<keyword evidence="5" id="KW-0539">Nucleus</keyword>
<comment type="subcellular location">
    <subcellularLocation>
        <location evidence="1">Nucleus</location>
    </subcellularLocation>
</comment>
<feature type="compositionally biased region" description="Basic and acidic residues" evidence="6">
    <location>
        <begin position="407"/>
        <end position="423"/>
    </location>
</feature>
<dbReference type="PANTHER" id="PTHR33572">
    <property type="entry name" value="SPORE DEVELOPMENT REGULATOR VOSA"/>
    <property type="match status" value="1"/>
</dbReference>
<gene>
    <name evidence="8" type="ORF">LTR36_001753</name>
</gene>
<dbReference type="GO" id="GO:0005634">
    <property type="term" value="C:nucleus"/>
    <property type="evidence" value="ECO:0007669"/>
    <property type="project" value="UniProtKB-SubCell"/>
</dbReference>
<dbReference type="AlphaFoldDB" id="A0AAV9JMI3"/>
<dbReference type="GO" id="GO:0030435">
    <property type="term" value="P:sporulation resulting in formation of a cellular spore"/>
    <property type="evidence" value="ECO:0007669"/>
    <property type="project" value="UniProtKB-KW"/>
</dbReference>
<proteinExistence type="predicted"/>
<dbReference type="EMBL" id="JAVFHQ010000014">
    <property type="protein sequence ID" value="KAK4546536.1"/>
    <property type="molecule type" value="Genomic_DNA"/>
</dbReference>
<protein>
    <recommendedName>
        <fullName evidence="7">Velvet domain-containing protein</fullName>
    </recommendedName>
</protein>
<accession>A0AAV9JMI3</accession>
<feature type="region of interest" description="Disordered" evidence="6">
    <location>
        <begin position="1"/>
        <end position="140"/>
    </location>
</feature>
<evidence type="ECO:0000259" key="7">
    <source>
        <dbReference type="PROSITE" id="PS51821"/>
    </source>
</evidence>
<dbReference type="Gene3D" id="2.60.40.3960">
    <property type="entry name" value="Velvet domain"/>
    <property type="match status" value="1"/>
</dbReference>
<organism evidence="8 9">
    <name type="scientific">Oleoguttula mirabilis</name>
    <dbReference type="NCBI Taxonomy" id="1507867"/>
    <lineage>
        <taxon>Eukaryota</taxon>
        <taxon>Fungi</taxon>
        <taxon>Dikarya</taxon>
        <taxon>Ascomycota</taxon>
        <taxon>Pezizomycotina</taxon>
        <taxon>Dothideomycetes</taxon>
        <taxon>Dothideomycetidae</taxon>
        <taxon>Mycosphaerellales</taxon>
        <taxon>Teratosphaeriaceae</taxon>
        <taxon>Oleoguttula</taxon>
    </lineage>
</organism>
<keyword evidence="9" id="KW-1185">Reference proteome</keyword>
<feature type="domain" description="Velvet" evidence="7">
    <location>
        <begin position="223"/>
        <end position="406"/>
    </location>
</feature>
<evidence type="ECO:0000256" key="6">
    <source>
        <dbReference type="SAM" id="MobiDB-lite"/>
    </source>
</evidence>
<dbReference type="InterPro" id="IPR037525">
    <property type="entry name" value="Velvet_dom"/>
</dbReference>
<evidence type="ECO:0000256" key="1">
    <source>
        <dbReference type="ARBA" id="ARBA00004123"/>
    </source>
</evidence>
<keyword evidence="4" id="KW-0804">Transcription</keyword>
<evidence type="ECO:0000256" key="5">
    <source>
        <dbReference type="ARBA" id="ARBA00023242"/>
    </source>
</evidence>
<dbReference type="InterPro" id="IPR021740">
    <property type="entry name" value="Velvet"/>
</dbReference>
<dbReference type="PROSITE" id="PS51821">
    <property type="entry name" value="VELVET"/>
    <property type="match status" value="1"/>
</dbReference>
<feature type="compositionally biased region" description="Polar residues" evidence="6">
    <location>
        <begin position="32"/>
        <end position="41"/>
    </location>
</feature>
<reference evidence="8 9" key="1">
    <citation type="submission" date="2021-11" db="EMBL/GenBank/DDBJ databases">
        <title>Black yeast isolated from Biological Soil Crust.</title>
        <authorList>
            <person name="Kurbessoian T."/>
        </authorList>
    </citation>
    <scope>NUCLEOTIDE SEQUENCE [LARGE SCALE GENOMIC DNA]</scope>
    <source>
        <strain evidence="8 9">CCFEE 5522</strain>
    </source>
</reference>
<feature type="compositionally biased region" description="Acidic residues" evidence="6">
    <location>
        <begin position="424"/>
        <end position="433"/>
    </location>
</feature>
<feature type="region of interest" description="Disordered" evidence="6">
    <location>
        <begin position="163"/>
        <end position="219"/>
    </location>
</feature>
<evidence type="ECO:0000256" key="4">
    <source>
        <dbReference type="ARBA" id="ARBA00023163"/>
    </source>
</evidence>
<feature type="compositionally biased region" description="Basic residues" evidence="6">
    <location>
        <begin position="459"/>
        <end position="474"/>
    </location>
</feature>
<name>A0AAV9JMI3_9PEZI</name>
<evidence type="ECO:0000313" key="9">
    <source>
        <dbReference type="Proteomes" id="UP001324427"/>
    </source>
</evidence>
<keyword evidence="3" id="KW-0805">Transcription regulation</keyword>